<dbReference type="PROSITE" id="PS50005">
    <property type="entry name" value="TPR"/>
    <property type="match status" value="1"/>
</dbReference>
<keyword evidence="4" id="KW-0732">Signal</keyword>
<dbReference type="Gene3D" id="1.25.40.10">
    <property type="entry name" value="Tetratricopeptide repeat domain"/>
    <property type="match status" value="1"/>
</dbReference>
<dbReference type="Pfam" id="PF13432">
    <property type="entry name" value="TPR_16"/>
    <property type="match status" value="1"/>
</dbReference>
<evidence type="ECO:0000256" key="3">
    <source>
        <dbReference type="SAM" id="Phobius"/>
    </source>
</evidence>
<keyword evidence="3" id="KW-1133">Transmembrane helix</keyword>
<feature type="chain" id="PRO_5019828137" evidence="4">
    <location>
        <begin position="20"/>
        <end position="265"/>
    </location>
</feature>
<protein>
    <submittedName>
        <fullName evidence="5">Tetratricopeptide repeat protein</fullName>
    </submittedName>
</protein>
<comment type="caution">
    <text evidence="5">The sequence shown here is derived from an EMBL/GenBank/DDBJ whole genome shotgun (WGS) entry which is preliminary data.</text>
</comment>
<feature type="region of interest" description="Disordered" evidence="2">
    <location>
        <begin position="218"/>
        <end position="265"/>
    </location>
</feature>
<dbReference type="SUPFAM" id="SSF48452">
    <property type="entry name" value="TPR-like"/>
    <property type="match status" value="1"/>
</dbReference>
<sequence>MKRAIASIVLVLTASAALALPTPKDIATAVNSGQLSQAEAMLHEVIKEKPASAKAHYELGQLLAREGRKIEARQELLEARRLDPSLKFATDPKHFNELLDRLPESIGAPVTSPAAATLHPAVVAPAAPQLPWGFMLLGGGAILVIWLFMRRSASAPVMTPSAASATGGSLSGGGFGYGPGTPIQPQAAGSGLGGAMLGGIAGMAAGYGLAKVLESGSENQRIQPARDNSSFIPVDSSPQVDFGAFDAGSGDSWDSADAGPSDERW</sequence>
<feature type="compositionally biased region" description="Low complexity" evidence="2">
    <location>
        <begin position="243"/>
        <end position="259"/>
    </location>
</feature>
<feature type="signal peptide" evidence="4">
    <location>
        <begin position="1"/>
        <end position="19"/>
    </location>
</feature>
<gene>
    <name evidence="5" type="ORF">DFR35_2777</name>
</gene>
<evidence type="ECO:0000256" key="2">
    <source>
        <dbReference type="SAM" id="MobiDB-lite"/>
    </source>
</evidence>
<feature type="transmembrane region" description="Helical" evidence="3">
    <location>
        <begin position="130"/>
        <end position="149"/>
    </location>
</feature>
<evidence type="ECO:0000313" key="5">
    <source>
        <dbReference type="EMBL" id="RLJ62134.1"/>
    </source>
</evidence>
<reference evidence="5 6" key="1">
    <citation type="submission" date="2018-10" db="EMBL/GenBank/DDBJ databases">
        <title>Genomic Encyclopedia of Type Strains, Phase IV (KMG-IV): sequencing the most valuable type-strain genomes for metagenomic binning, comparative biology and taxonomic classification.</title>
        <authorList>
            <person name="Goeker M."/>
        </authorList>
    </citation>
    <scope>NUCLEOTIDE SEQUENCE [LARGE SCALE GENOMIC DNA]</scope>
    <source>
        <strain evidence="5 6">DSM 26916</strain>
    </source>
</reference>
<name>A0A497X8K8_9PROT</name>
<evidence type="ECO:0000256" key="1">
    <source>
        <dbReference type="PROSITE-ProRule" id="PRU00339"/>
    </source>
</evidence>
<dbReference type="InterPro" id="IPR019734">
    <property type="entry name" value="TPR_rpt"/>
</dbReference>
<keyword evidence="6" id="KW-1185">Reference proteome</keyword>
<keyword evidence="1" id="KW-0802">TPR repeat</keyword>
<dbReference type="Proteomes" id="UP000268908">
    <property type="component" value="Unassembled WGS sequence"/>
</dbReference>
<feature type="compositionally biased region" description="Polar residues" evidence="2">
    <location>
        <begin position="218"/>
        <end position="239"/>
    </location>
</feature>
<dbReference type="EMBL" id="RCCI01000008">
    <property type="protein sequence ID" value="RLJ62134.1"/>
    <property type="molecule type" value="Genomic_DNA"/>
</dbReference>
<feature type="repeat" description="TPR" evidence="1">
    <location>
        <begin position="53"/>
        <end position="86"/>
    </location>
</feature>
<keyword evidence="3" id="KW-0812">Transmembrane</keyword>
<organism evidence="5 6">
    <name type="scientific">Sulfurisoma sediminicola</name>
    <dbReference type="NCBI Taxonomy" id="1381557"/>
    <lineage>
        <taxon>Bacteria</taxon>
        <taxon>Pseudomonadati</taxon>
        <taxon>Pseudomonadota</taxon>
        <taxon>Betaproteobacteria</taxon>
        <taxon>Nitrosomonadales</taxon>
        <taxon>Sterolibacteriaceae</taxon>
        <taxon>Sulfurisoma</taxon>
    </lineage>
</organism>
<proteinExistence type="predicted"/>
<dbReference type="InterPro" id="IPR011990">
    <property type="entry name" value="TPR-like_helical_dom_sf"/>
</dbReference>
<keyword evidence="3" id="KW-0472">Membrane</keyword>
<evidence type="ECO:0000313" key="6">
    <source>
        <dbReference type="Proteomes" id="UP000268908"/>
    </source>
</evidence>
<dbReference type="AlphaFoldDB" id="A0A497X8K8"/>
<accession>A0A497X8K8</accession>
<evidence type="ECO:0000256" key="4">
    <source>
        <dbReference type="SAM" id="SignalP"/>
    </source>
</evidence>